<evidence type="ECO:0000313" key="2">
    <source>
        <dbReference type="Proteomes" id="UP001289135"/>
    </source>
</evidence>
<dbReference type="Pfam" id="PF13177">
    <property type="entry name" value="DNA_pol3_delta2"/>
    <property type="match status" value="1"/>
</dbReference>
<dbReference type="EMBL" id="JARGYU010000001">
    <property type="protein sequence ID" value="MDZ5760948.1"/>
    <property type="molecule type" value="Genomic_DNA"/>
</dbReference>
<dbReference type="PANTHER" id="PTHR11669">
    <property type="entry name" value="REPLICATION FACTOR C / DNA POLYMERASE III GAMMA-TAU SUBUNIT"/>
    <property type="match status" value="1"/>
</dbReference>
<gene>
    <name evidence="1" type="ORF">Lyticum_00104</name>
</gene>
<dbReference type="InterPro" id="IPR027417">
    <property type="entry name" value="P-loop_NTPase"/>
</dbReference>
<dbReference type="AlphaFoldDB" id="A0AAE4VLR2"/>
<sequence length="361" mass="42814">MDNTHPFYQKKYFNNNTIDNLTKIWKKNKTFYPNSLIIYGPEGNNKSSNIIQLIEIILETNNLNCDLVRSLTHPDLFFCSPFYEINSFTKKKSVGQITVDEIRELNHFSLSYPSYSYNKVIYIDNAEHLNINASNALLKLMEESSQNVIILLITSNINKITPTIISRCSKWYYNPLTRKDFYTAISDLYSENILLNKNYINDDNYYNINKIVDNSVFIEDLYIFCDANLEIARILLKYQIWQNIIEEILKKDYKNEINLKNFNYIKILYKNLLFICNKSFFSYNSFSFSNEKILKDIIAAIMHLWRKIIIIYGPFLTYISLQIEALNKWRSLVEEVFIKQNDFQNCYFSLASYIEEIYSSI</sequence>
<dbReference type="Gene3D" id="3.40.50.300">
    <property type="entry name" value="P-loop containing nucleotide triphosphate hydrolases"/>
    <property type="match status" value="1"/>
</dbReference>
<dbReference type="GO" id="GO:0006261">
    <property type="term" value="P:DNA-templated DNA replication"/>
    <property type="evidence" value="ECO:0007669"/>
    <property type="project" value="TreeGrafter"/>
</dbReference>
<dbReference type="Proteomes" id="UP001289135">
    <property type="component" value="Unassembled WGS sequence"/>
</dbReference>
<evidence type="ECO:0000313" key="1">
    <source>
        <dbReference type="EMBL" id="MDZ5760948.1"/>
    </source>
</evidence>
<comment type="caution">
    <text evidence="1">The sequence shown here is derived from an EMBL/GenBank/DDBJ whole genome shotgun (WGS) entry which is preliminary data.</text>
</comment>
<reference evidence="1" key="1">
    <citation type="submission" date="2023-02" db="EMBL/GenBank/DDBJ databases">
        <title>Host association and intracellularity evolved multiple times independently in the Rickettsiales.</title>
        <authorList>
            <person name="Castelli M."/>
            <person name="Nardi T."/>
            <person name="Gammuto L."/>
            <person name="Bellinzona G."/>
            <person name="Sabaneyeva E."/>
            <person name="Potekhin A."/>
            <person name="Serra V."/>
            <person name="Petroni G."/>
            <person name="Sassera D."/>
        </authorList>
    </citation>
    <scope>NUCLEOTIDE SEQUENCE</scope>
    <source>
        <strain evidence="1">USBL-36I1</strain>
    </source>
</reference>
<name>A0AAE4VLR2_9RICK</name>
<organism evidence="1 2">
    <name type="scientific">Lyticum sinuosum</name>
    <dbReference type="NCBI Taxonomy" id="1332059"/>
    <lineage>
        <taxon>Bacteria</taxon>
        <taxon>Pseudomonadati</taxon>
        <taxon>Pseudomonadota</taxon>
        <taxon>Alphaproteobacteria</taxon>
        <taxon>Rickettsiales</taxon>
        <taxon>Lyticum</taxon>
    </lineage>
</organism>
<dbReference type="PANTHER" id="PTHR11669:SF8">
    <property type="entry name" value="DNA POLYMERASE III SUBUNIT DELTA"/>
    <property type="match status" value="1"/>
</dbReference>
<proteinExistence type="predicted"/>
<dbReference type="InterPro" id="IPR050238">
    <property type="entry name" value="DNA_Rep/Repair_Clamp_Loader"/>
</dbReference>
<keyword evidence="2" id="KW-1185">Reference proteome</keyword>
<accession>A0AAE4VLR2</accession>
<protein>
    <submittedName>
        <fullName evidence="1">DNA polymerase III subunit delta</fullName>
    </submittedName>
</protein>
<dbReference type="RefSeq" id="WP_322498383.1">
    <property type="nucleotide sequence ID" value="NZ_JARGYU010000001.1"/>
</dbReference>
<dbReference type="SUPFAM" id="SSF52540">
    <property type="entry name" value="P-loop containing nucleoside triphosphate hydrolases"/>
    <property type="match status" value="1"/>
</dbReference>